<dbReference type="PANTHER" id="PTHR24171">
    <property type="entry name" value="ANKYRIN REPEAT DOMAIN-CONTAINING PROTEIN 39-RELATED"/>
    <property type="match status" value="1"/>
</dbReference>
<protein>
    <submittedName>
        <fullName evidence="4">Ankyrin repeat-containing domain protein</fullName>
    </submittedName>
</protein>
<organism evidence="4 5">
    <name type="scientific">Phycomyces blakesleeanus</name>
    <dbReference type="NCBI Taxonomy" id="4837"/>
    <lineage>
        <taxon>Eukaryota</taxon>
        <taxon>Fungi</taxon>
        <taxon>Fungi incertae sedis</taxon>
        <taxon>Mucoromycota</taxon>
        <taxon>Mucoromycotina</taxon>
        <taxon>Mucoromycetes</taxon>
        <taxon>Mucorales</taxon>
        <taxon>Phycomycetaceae</taxon>
        <taxon>Phycomyces</taxon>
    </lineage>
</organism>
<dbReference type="EMBL" id="JBCLYO010000012">
    <property type="protein sequence ID" value="KAL0084364.1"/>
    <property type="molecule type" value="Genomic_DNA"/>
</dbReference>
<dbReference type="PROSITE" id="PS50088">
    <property type="entry name" value="ANK_REPEAT"/>
    <property type="match status" value="1"/>
</dbReference>
<dbReference type="InterPro" id="IPR036770">
    <property type="entry name" value="Ankyrin_rpt-contain_sf"/>
</dbReference>
<reference evidence="4 5" key="1">
    <citation type="submission" date="2024-04" db="EMBL/GenBank/DDBJ databases">
        <title>Symmetric and asymmetric DNA N6-adenine methylation regulates different biological responses in Mucorales.</title>
        <authorList>
            <consortium name="Lawrence Berkeley National Laboratory"/>
            <person name="Lax C."/>
            <person name="Mondo S.J."/>
            <person name="Osorio-Concepcion M."/>
            <person name="Muszewska A."/>
            <person name="Corrochano-Luque M."/>
            <person name="Gutierrez G."/>
            <person name="Riley R."/>
            <person name="Lipzen A."/>
            <person name="Guo J."/>
            <person name="Hundley H."/>
            <person name="Amirebrahimi M."/>
            <person name="Ng V."/>
            <person name="Lorenzo-Gutierrez D."/>
            <person name="Binder U."/>
            <person name="Yang J."/>
            <person name="Song Y."/>
            <person name="Canovas D."/>
            <person name="Navarro E."/>
            <person name="Freitag M."/>
            <person name="Gabaldon T."/>
            <person name="Grigoriev I.V."/>
            <person name="Corrochano L.M."/>
            <person name="Nicolas F.E."/>
            <person name="Garre V."/>
        </authorList>
    </citation>
    <scope>NUCLEOTIDE SEQUENCE [LARGE SCALE GENOMIC DNA]</scope>
    <source>
        <strain evidence="4 5">L51</strain>
    </source>
</reference>
<sequence length="73" mass="8167">QLAERGLLQNIRHLIEKKHIGIEENSPDGYTPLHYAAANNHEPCVRYLIEHGATVDAVNGALQATPLHWAARY</sequence>
<gene>
    <name evidence="4" type="ORF">J3Q64DRAFT_1641290</name>
</gene>
<dbReference type="PROSITE" id="PS50297">
    <property type="entry name" value="ANK_REP_REGION"/>
    <property type="match status" value="1"/>
</dbReference>
<dbReference type="Pfam" id="PF12796">
    <property type="entry name" value="Ank_2"/>
    <property type="match status" value="1"/>
</dbReference>
<keyword evidence="5" id="KW-1185">Reference proteome</keyword>
<evidence type="ECO:0000256" key="2">
    <source>
        <dbReference type="ARBA" id="ARBA00023043"/>
    </source>
</evidence>
<feature type="repeat" description="ANK" evidence="3">
    <location>
        <begin position="28"/>
        <end position="60"/>
    </location>
</feature>
<comment type="caution">
    <text evidence="4">The sequence shown here is derived from an EMBL/GenBank/DDBJ whole genome shotgun (WGS) entry which is preliminary data.</text>
</comment>
<proteinExistence type="predicted"/>
<keyword evidence="1" id="KW-0677">Repeat</keyword>
<accession>A0ABR3AZG4</accession>
<dbReference type="SUPFAM" id="SSF48403">
    <property type="entry name" value="Ankyrin repeat"/>
    <property type="match status" value="1"/>
</dbReference>
<dbReference type="Gene3D" id="1.25.40.20">
    <property type="entry name" value="Ankyrin repeat-containing domain"/>
    <property type="match status" value="1"/>
</dbReference>
<dbReference type="InterPro" id="IPR002110">
    <property type="entry name" value="Ankyrin_rpt"/>
</dbReference>
<keyword evidence="2 3" id="KW-0040">ANK repeat</keyword>
<feature type="non-terminal residue" evidence="4">
    <location>
        <position position="1"/>
    </location>
</feature>
<dbReference type="SMART" id="SM00248">
    <property type="entry name" value="ANK"/>
    <property type="match status" value="1"/>
</dbReference>
<dbReference type="PANTHER" id="PTHR24171:SF9">
    <property type="entry name" value="ANKYRIN REPEAT DOMAIN-CONTAINING PROTEIN 39"/>
    <property type="match status" value="1"/>
</dbReference>
<evidence type="ECO:0000313" key="4">
    <source>
        <dbReference type="EMBL" id="KAL0084364.1"/>
    </source>
</evidence>
<evidence type="ECO:0000256" key="3">
    <source>
        <dbReference type="PROSITE-ProRule" id="PRU00023"/>
    </source>
</evidence>
<evidence type="ECO:0000256" key="1">
    <source>
        <dbReference type="ARBA" id="ARBA00022737"/>
    </source>
</evidence>
<evidence type="ECO:0000313" key="5">
    <source>
        <dbReference type="Proteomes" id="UP001448207"/>
    </source>
</evidence>
<dbReference type="Proteomes" id="UP001448207">
    <property type="component" value="Unassembled WGS sequence"/>
</dbReference>
<name>A0ABR3AZG4_PHYBL</name>